<dbReference type="InterPro" id="IPR011005">
    <property type="entry name" value="Dihydropteroate_synth-like_sf"/>
</dbReference>
<reference evidence="4" key="1">
    <citation type="submission" date="2018-06" db="EMBL/GenBank/DDBJ databases">
        <authorList>
            <person name="Zhirakovskaya E."/>
        </authorList>
    </citation>
    <scope>NUCLEOTIDE SEQUENCE</scope>
</reference>
<dbReference type="GO" id="GO:0006730">
    <property type="term" value="P:one-carbon metabolic process"/>
    <property type="evidence" value="ECO:0007669"/>
    <property type="project" value="InterPro"/>
</dbReference>
<evidence type="ECO:0000313" key="4">
    <source>
        <dbReference type="EMBL" id="VAX16141.1"/>
    </source>
</evidence>
<dbReference type="SUPFAM" id="SSF51717">
    <property type="entry name" value="Dihydropteroate synthetase-like"/>
    <property type="match status" value="1"/>
</dbReference>
<accession>A0A3B1BNM4</accession>
<keyword evidence="2" id="KW-0489">Methyltransferase</keyword>
<protein>
    <recommendedName>
        <fullName evidence="6">Tetrahydromethanopterin S-methyltransferase</fullName>
    </recommendedName>
</protein>
<name>A0A3B1BNM4_9ZZZZ</name>
<evidence type="ECO:0000256" key="2">
    <source>
        <dbReference type="ARBA" id="ARBA00022603"/>
    </source>
</evidence>
<dbReference type="EMBL" id="UOGA01000228">
    <property type="protein sequence ID" value="VAX22696.1"/>
    <property type="molecule type" value="Genomic_DNA"/>
</dbReference>
<dbReference type="GO" id="GO:0032259">
    <property type="term" value="P:methylation"/>
    <property type="evidence" value="ECO:0007669"/>
    <property type="project" value="UniProtKB-KW"/>
</dbReference>
<gene>
    <name evidence="4" type="ORF">MNBD_NITROSPINAE03-2084</name>
    <name evidence="5" type="ORF">MNBD_NITROSPINAE04-1380</name>
</gene>
<dbReference type="Pfam" id="PF02007">
    <property type="entry name" value="MtrH"/>
    <property type="match status" value="1"/>
</dbReference>
<evidence type="ECO:0000256" key="1">
    <source>
        <dbReference type="ARBA" id="ARBA00006230"/>
    </source>
</evidence>
<evidence type="ECO:0000313" key="5">
    <source>
        <dbReference type="EMBL" id="VAX22696.1"/>
    </source>
</evidence>
<dbReference type="GO" id="GO:0008168">
    <property type="term" value="F:methyltransferase activity"/>
    <property type="evidence" value="ECO:0007669"/>
    <property type="project" value="UniProtKB-KW"/>
</dbReference>
<evidence type="ECO:0008006" key="6">
    <source>
        <dbReference type="Google" id="ProtNLM"/>
    </source>
</evidence>
<evidence type="ECO:0000256" key="3">
    <source>
        <dbReference type="ARBA" id="ARBA00022679"/>
    </source>
</evidence>
<keyword evidence="3" id="KW-0808">Transferase</keyword>
<dbReference type="EMBL" id="UOGB01000045">
    <property type="protein sequence ID" value="VAX16141.1"/>
    <property type="molecule type" value="Genomic_DNA"/>
</dbReference>
<dbReference type="AlphaFoldDB" id="A0A3B1BNM4"/>
<proteinExistence type="inferred from homology"/>
<dbReference type="InterPro" id="IPR023467">
    <property type="entry name" value="MeTrfase_MtrH/MtxH"/>
</dbReference>
<organism evidence="4">
    <name type="scientific">hydrothermal vent metagenome</name>
    <dbReference type="NCBI Taxonomy" id="652676"/>
    <lineage>
        <taxon>unclassified sequences</taxon>
        <taxon>metagenomes</taxon>
        <taxon>ecological metagenomes</taxon>
    </lineage>
</organism>
<comment type="similarity">
    <text evidence="1">Belongs to the MtrH family.</text>
</comment>
<sequence length="331" mass="37440">MKVRFEKEQVESKIGKCLVGGQPGNNPPLMIGNMFWPGDKIVESRKGTVKFDKEKATQQIRRLEELEKLTGLPSLVDMVANTGDEMKQYIDFFVEATEDSKMPFASDAYMTKVKRPAVEHVASLGQMDRYLYNSLSFWEKELEEEMEYIAKLGVKHVVLGLWDAQDDFSTGRLSCLDKMWELLEPYKFETILCDCSVMHLPTAMICNNAMQLIKDKYGLPSGSGPANGVYMWMKEAQAIGGKDAFKGVDVATEAVASLGADWLMYGPVDTCDRIFPGVAIAQCNFASMVMDEYKELPENPTHPFNLLFPDVVKQFHDKLAGVEKKRKWLRK</sequence>